<dbReference type="AlphaFoldDB" id="A0A0A9WRX1"/>
<proteinExistence type="predicted"/>
<dbReference type="EMBL" id="GBHO01033454">
    <property type="protein sequence ID" value="JAG10150.1"/>
    <property type="molecule type" value="Transcribed_RNA"/>
</dbReference>
<sequence>MYRQMPQLQLCTHQCNFKIPTGIAQSHSHLRCLVNDDSNSSKCRNKNKNSCVSSRSKKCSNIIQMMSFGRRSRLLTRCPCHSIVQQQIALQEALQSRNDKNSVNVKSR</sequence>
<protein>
    <submittedName>
        <fullName evidence="2">Uncharacterized protein</fullName>
    </submittedName>
</protein>
<evidence type="ECO:0000313" key="2">
    <source>
        <dbReference type="EMBL" id="JAG10151.1"/>
    </source>
</evidence>
<accession>A0A0A9WRX1</accession>
<evidence type="ECO:0000313" key="1">
    <source>
        <dbReference type="EMBL" id="JAG10150.1"/>
    </source>
</evidence>
<reference evidence="2" key="1">
    <citation type="journal article" date="2014" name="PLoS ONE">
        <title>Transcriptome-Based Identification of ABC Transporters in the Western Tarnished Plant Bug Lygus hesperus.</title>
        <authorList>
            <person name="Hull J.J."/>
            <person name="Chaney K."/>
            <person name="Geib S.M."/>
            <person name="Fabrick J.A."/>
            <person name="Brent C.S."/>
            <person name="Walsh D."/>
            <person name="Lavine L.C."/>
        </authorList>
    </citation>
    <scope>NUCLEOTIDE SEQUENCE</scope>
</reference>
<dbReference type="EMBL" id="GDHC01021721">
    <property type="protein sequence ID" value="JAP96907.1"/>
    <property type="molecule type" value="Transcribed_RNA"/>
</dbReference>
<gene>
    <name evidence="1" type="ORF">CM83_40558</name>
    <name evidence="2" type="ORF">CM83_40559</name>
    <name evidence="3" type="ORF">g.92082</name>
</gene>
<evidence type="ECO:0000313" key="3">
    <source>
        <dbReference type="EMBL" id="JAP96907.1"/>
    </source>
</evidence>
<organism evidence="2">
    <name type="scientific">Lygus hesperus</name>
    <name type="common">Western plant bug</name>
    <dbReference type="NCBI Taxonomy" id="30085"/>
    <lineage>
        <taxon>Eukaryota</taxon>
        <taxon>Metazoa</taxon>
        <taxon>Ecdysozoa</taxon>
        <taxon>Arthropoda</taxon>
        <taxon>Hexapoda</taxon>
        <taxon>Insecta</taxon>
        <taxon>Pterygota</taxon>
        <taxon>Neoptera</taxon>
        <taxon>Paraneoptera</taxon>
        <taxon>Hemiptera</taxon>
        <taxon>Heteroptera</taxon>
        <taxon>Panheteroptera</taxon>
        <taxon>Cimicomorpha</taxon>
        <taxon>Miridae</taxon>
        <taxon>Mirini</taxon>
        <taxon>Lygus</taxon>
    </lineage>
</organism>
<name>A0A0A9WRX1_LYGHE</name>
<reference evidence="3" key="3">
    <citation type="journal article" date="2016" name="Gigascience">
        <title>De novo construction of an expanded transcriptome assembly for the western tarnished plant bug, Lygus hesperus.</title>
        <authorList>
            <person name="Tassone E.E."/>
            <person name="Geib S.M."/>
            <person name="Hall B."/>
            <person name="Fabrick J.A."/>
            <person name="Brent C.S."/>
            <person name="Hull J.J."/>
        </authorList>
    </citation>
    <scope>NUCLEOTIDE SEQUENCE</scope>
</reference>
<dbReference type="EMBL" id="GBHO01033453">
    <property type="protein sequence ID" value="JAG10151.1"/>
    <property type="molecule type" value="Transcribed_RNA"/>
</dbReference>
<reference evidence="2" key="2">
    <citation type="submission" date="2014-07" db="EMBL/GenBank/DDBJ databases">
        <authorList>
            <person name="Hull J."/>
        </authorList>
    </citation>
    <scope>NUCLEOTIDE SEQUENCE</scope>
</reference>